<comment type="caution">
    <text evidence="5">The sequence shown here is derived from an EMBL/GenBank/DDBJ whole genome shotgun (WGS) entry which is preliminary data.</text>
</comment>
<keyword evidence="5" id="KW-0670">Pyruvate</keyword>
<dbReference type="EC" id="2.7.9.2" evidence="5"/>
<reference evidence="5 6" key="1">
    <citation type="submission" date="2015-07" db="EMBL/GenBank/DDBJ databases">
        <authorList>
            <person name="Noorani M."/>
        </authorList>
    </citation>
    <scope>NUCLEOTIDE SEQUENCE [LARGE SCALE GENOMIC DNA]</scope>
    <source>
        <strain evidence="6">ATCC 25104 / DSM 625 / JCM 10724 / NBRC 103206 / NCIMB 11243 / YT-1</strain>
    </source>
</reference>
<dbReference type="InterPro" id="IPR015813">
    <property type="entry name" value="Pyrv/PenolPyrv_kinase-like_dom"/>
</dbReference>
<dbReference type="GO" id="GO:0005524">
    <property type="term" value="F:ATP binding"/>
    <property type="evidence" value="ECO:0007669"/>
    <property type="project" value="UniProtKB-KW"/>
</dbReference>
<evidence type="ECO:0000256" key="1">
    <source>
        <dbReference type="ARBA" id="ARBA00007837"/>
    </source>
</evidence>
<dbReference type="AlphaFoldDB" id="A0A0M9ADP3"/>
<dbReference type="Proteomes" id="UP000037685">
    <property type="component" value="Unassembled WGS sequence"/>
</dbReference>
<protein>
    <submittedName>
        <fullName evidence="5">Phosphoenolpyruvate synthase</fullName>
        <ecNumber evidence="5">2.7.9.2</ecNumber>
    </submittedName>
</protein>
<gene>
    <name evidence="5" type="primary">ppsA</name>
    <name evidence="5" type="ORF">BVI061214_01110</name>
</gene>
<dbReference type="PANTHER" id="PTHR43030">
    <property type="entry name" value="PHOSPHOENOLPYRUVATE SYNTHASE"/>
    <property type="match status" value="1"/>
</dbReference>
<dbReference type="PANTHER" id="PTHR43030:SF1">
    <property type="entry name" value="PHOSPHOENOLPYRUVATE SYNTHASE"/>
    <property type="match status" value="1"/>
</dbReference>
<dbReference type="Pfam" id="PF02896">
    <property type="entry name" value="PEP-utilizers_C"/>
    <property type="match status" value="1"/>
</dbReference>
<evidence type="ECO:0000313" key="5">
    <source>
        <dbReference type="EMBL" id="KOX89927.1"/>
    </source>
</evidence>
<dbReference type="InterPro" id="IPR006319">
    <property type="entry name" value="PEP_synth"/>
</dbReference>
<proteinExistence type="inferred from homology"/>
<evidence type="ECO:0000256" key="3">
    <source>
        <dbReference type="ARBA" id="ARBA00022840"/>
    </source>
</evidence>
<sequence>MKWIRFFHEVGLDRDSERVAHLFDERRETVKALCALLIEKAHAKGRPVGICGQAPSDYPEFAAFLVERGIDSISLNPDALLRTVKKVAEMEVGVS</sequence>
<dbReference type="PATRIC" id="fig|271.14.peg.1185"/>
<feature type="domain" description="PEP-utilising enzyme C-terminal" evidence="4">
    <location>
        <begin position="11"/>
        <end position="91"/>
    </location>
</feature>
<dbReference type="EMBL" id="LHCI01000106">
    <property type="protein sequence ID" value="KOX89927.1"/>
    <property type="molecule type" value="Genomic_DNA"/>
</dbReference>
<organism evidence="5 6">
    <name type="scientific">Thermus aquaticus</name>
    <dbReference type="NCBI Taxonomy" id="271"/>
    <lineage>
        <taxon>Bacteria</taxon>
        <taxon>Thermotogati</taxon>
        <taxon>Deinococcota</taxon>
        <taxon>Deinococci</taxon>
        <taxon>Thermales</taxon>
        <taxon>Thermaceae</taxon>
        <taxon>Thermus</taxon>
    </lineage>
</organism>
<keyword evidence="2" id="KW-0547">Nucleotide-binding</keyword>
<dbReference type="SUPFAM" id="SSF51621">
    <property type="entry name" value="Phosphoenolpyruvate/pyruvate domain"/>
    <property type="match status" value="1"/>
</dbReference>
<dbReference type="GO" id="GO:0008986">
    <property type="term" value="F:pyruvate, water dikinase activity"/>
    <property type="evidence" value="ECO:0007669"/>
    <property type="project" value="UniProtKB-EC"/>
</dbReference>
<accession>A0A0M9ADP3</accession>
<evidence type="ECO:0000256" key="2">
    <source>
        <dbReference type="ARBA" id="ARBA00022741"/>
    </source>
</evidence>
<evidence type="ECO:0000313" key="6">
    <source>
        <dbReference type="Proteomes" id="UP000037685"/>
    </source>
</evidence>
<name>A0A0M9ADP3_THEAQ</name>
<keyword evidence="5" id="KW-0808">Transferase</keyword>
<evidence type="ECO:0000259" key="4">
    <source>
        <dbReference type="Pfam" id="PF02896"/>
    </source>
</evidence>
<dbReference type="InterPro" id="IPR000121">
    <property type="entry name" value="PEP_util_C"/>
</dbReference>
<dbReference type="InterPro" id="IPR040442">
    <property type="entry name" value="Pyrv_kinase-like_dom_sf"/>
</dbReference>
<keyword evidence="3" id="KW-0067">ATP-binding</keyword>
<dbReference type="Gene3D" id="3.20.20.60">
    <property type="entry name" value="Phosphoenolpyruvate-binding domains"/>
    <property type="match status" value="1"/>
</dbReference>
<comment type="similarity">
    <text evidence="1">Belongs to the PEP-utilizing enzyme family.</text>
</comment>